<dbReference type="GO" id="GO:0005634">
    <property type="term" value="C:nucleus"/>
    <property type="evidence" value="ECO:0007669"/>
    <property type="project" value="TreeGrafter"/>
</dbReference>
<dbReference type="SUPFAM" id="SSF49417">
    <property type="entry name" value="p53-like transcription factors"/>
    <property type="match status" value="1"/>
</dbReference>
<dbReference type="InterPro" id="IPR037059">
    <property type="entry name" value="RHD_DNA_bind_dom_sf"/>
</dbReference>
<feature type="compositionally biased region" description="Basic and acidic residues" evidence="1">
    <location>
        <begin position="626"/>
        <end position="638"/>
    </location>
</feature>
<feature type="compositionally biased region" description="Polar residues" evidence="1">
    <location>
        <begin position="561"/>
        <end position="583"/>
    </location>
</feature>
<evidence type="ECO:0000256" key="1">
    <source>
        <dbReference type="SAM" id="MobiDB-lite"/>
    </source>
</evidence>
<dbReference type="PROSITE" id="PS01204">
    <property type="entry name" value="REL_1"/>
    <property type="match status" value="1"/>
</dbReference>
<dbReference type="InterPro" id="IPR008967">
    <property type="entry name" value="p53-like_TF_DNA-bd_sf"/>
</dbReference>
<dbReference type="PROSITE" id="PS50254">
    <property type="entry name" value="REL_2"/>
    <property type="match status" value="1"/>
</dbReference>
<dbReference type="Pfam" id="PF16179">
    <property type="entry name" value="RHD_dimer"/>
    <property type="match status" value="1"/>
</dbReference>
<organism evidence="3">
    <name type="scientific">Cacopsylla melanoneura</name>
    <dbReference type="NCBI Taxonomy" id="428564"/>
    <lineage>
        <taxon>Eukaryota</taxon>
        <taxon>Metazoa</taxon>
        <taxon>Ecdysozoa</taxon>
        <taxon>Arthropoda</taxon>
        <taxon>Hexapoda</taxon>
        <taxon>Insecta</taxon>
        <taxon>Pterygota</taxon>
        <taxon>Neoptera</taxon>
        <taxon>Paraneoptera</taxon>
        <taxon>Hemiptera</taxon>
        <taxon>Sternorrhyncha</taxon>
        <taxon>Psylloidea</taxon>
        <taxon>Psyllidae</taxon>
        <taxon>Psyllinae</taxon>
        <taxon>Cacopsylla</taxon>
    </lineage>
</organism>
<proteinExistence type="predicted"/>
<evidence type="ECO:0000313" key="3">
    <source>
        <dbReference type="EMBL" id="CAG6711891.1"/>
    </source>
</evidence>
<feature type="compositionally biased region" description="Pro residues" evidence="1">
    <location>
        <begin position="538"/>
        <end position="557"/>
    </location>
</feature>
<dbReference type="GO" id="GO:0033554">
    <property type="term" value="P:cellular response to stress"/>
    <property type="evidence" value="ECO:0007669"/>
    <property type="project" value="TreeGrafter"/>
</dbReference>
<dbReference type="PANTHER" id="PTHR24169:SF25">
    <property type="entry name" value="DORSAL-RELATED IMMUNITY FACTOR DIF-RELATED"/>
    <property type="match status" value="1"/>
</dbReference>
<protein>
    <submittedName>
        <fullName evidence="3">Embryonic polarity protein dorsal</fullName>
    </submittedName>
</protein>
<dbReference type="AlphaFoldDB" id="A0A8D8URF5"/>
<dbReference type="Pfam" id="PF00554">
    <property type="entry name" value="RHD_DNA_bind"/>
    <property type="match status" value="1"/>
</dbReference>
<dbReference type="InterPro" id="IPR030492">
    <property type="entry name" value="RHD_CS"/>
</dbReference>
<reference evidence="3" key="1">
    <citation type="submission" date="2021-05" db="EMBL/GenBank/DDBJ databases">
        <authorList>
            <person name="Alioto T."/>
            <person name="Alioto T."/>
            <person name="Gomez Garrido J."/>
        </authorList>
    </citation>
    <scope>NUCLEOTIDE SEQUENCE</scope>
</reference>
<dbReference type="InterPro" id="IPR014756">
    <property type="entry name" value="Ig_E-set"/>
</dbReference>
<dbReference type="GO" id="GO:0048468">
    <property type="term" value="P:cell development"/>
    <property type="evidence" value="ECO:0007669"/>
    <property type="project" value="UniProtKB-ARBA"/>
</dbReference>
<dbReference type="InterPro" id="IPR013783">
    <property type="entry name" value="Ig-like_fold"/>
</dbReference>
<dbReference type="GO" id="GO:0045087">
    <property type="term" value="P:innate immune response"/>
    <property type="evidence" value="ECO:0007669"/>
    <property type="project" value="TreeGrafter"/>
</dbReference>
<dbReference type="PRINTS" id="PR00057">
    <property type="entry name" value="NFKBTNSCPFCT"/>
</dbReference>
<dbReference type="InterPro" id="IPR002909">
    <property type="entry name" value="IPT_dom"/>
</dbReference>
<evidence type="ECO:0000259" key="2">
    <source>
        <dbReference type="PROSITE" id="PS50254"/>
    </source>
</evidence>
<dbReference type="PANTHER" id="PTHR24169">
    <property type="entry name" value="NUCLEAR FACTOR NF-KAPPA-B PROTEIN"/>
    <property type="match status" value="1"/>
</dbReference>
<dbReference type="GO" id="GO:0034097">
    <property type="term" value="P:response to cytokine"/>
    <property type="evidence" value="ECO:0007669"/>
    <property type="project" value="TreeGrafter"/>
</dbReference>
<dbReference type="GO" id="GO:0038061">
    <property type="term" value="P:non-canonical NF-kappaB signal transduction"/>
    <property type="evidence" value="ECO:0007669"/>
    <property type="project" value="TreeGrafter"/>
</dbReference>
<accession>A0A8D8URF5</accession>
<dbReference type="GO" id="GO:0000981">
    <property type="term" value="F:DNA-binding transcription factor activity, RNA polymerase II-specific"/>
    <property type="evidence" value="ECO:0007669"/>
    <property type="project" value="TreeGrafter"/>
</dbReference>
<dbReference type="GO" id="GO:0005737">
    <property type="term" value="C:cytoplasm"/>
    <property type="evidence" value="ECO:0007669"/>
    <property type="project" value="InterPro"/>
</dbReference>
<feature type="region of interest" description="Disordered" evidence="1">
    <location>
        <begin position="528"/>
        <end position="605"/>
    </location>
</feature>
<dbReference type="Gene3D" id="2.60.40.10">
    <property type="entry name" value="Immunoglobulins"/>
    <property type="match status" value="1"/>
</dbReference>
<dbReference type="EMBL" id="HBUF01348722">
    <property type="protein sequence ID" value="CAG6711891.1"/>
    <property type="molecule type" value="Transcribed_RNA"/>
</dbReference>
<dbReference type="SUPFAM" id="SSF81296">
    <property type="entry name" value="E set domains"/>
    <property type="match status" value="1"/>
</dbReference>
<dbReference type="InterPro" id="IPR000451">
    <property type="entry name" value="NFkB/Dor"/>
</dbReference>
<dbReference type="GO" id="GO:0048731">
    <property type="term" value="P:system development"/>
    <property type="evidence" value="ECO:0007669"/>
    <property type="project" value="UniProtKB-ARBA"/>
</dbReference>
<dbReference type="SMART" id="SM00429">
    <property type="entry name" value="IPT"/>
    <property type="match status" value="1"/>
</dbReference>
<dbReference type="Gene3D" id="2.60.40.340">
    <property type="entry name" value="Rel homology domain (RHD), DNA-binding domain"/>
    <property type="match status" value="1"/>
</dbReference>
<dbReference type="CDD" id="cd07827">
    <property type="entry name" value="RHD-n"/>
    <property type="match status" value="1"/>
</dbReference>
<dbReference type="GO" id="GO:0007249">
    <property type="term" value="P:canonical NF-kappaB signal transduction"/>
    <property type="evidence" value="ECO:0007669"/>
    <property type="project" value="TreeGrafter"/>
</dbReference>
<dbReference type="GO" id="GO:0000978">
    <property type="term" value="F:RNA polymerase II cis-regulatory region sequence-specific DNA binding"/>
    <property type="evidence" value="ECO:0007669"/>
    <property type="project" value="TreeGrafter"/>
</dbReference>
<sequence>MDTSPADTSTDQTSSSISLTGIDWEALLKEVMKSDEHHGTMKSSSNQPEPFVEILEQPKLKVRFRYECEGRSAGSIMGKESTNEAKTYPTIRIRNYKGIAHVVVSCVTVDNPPKPHPHKLVGKEHCKNGIFAASFSHENNEEMRYAFTNLGIQCMKKKDIKASLEERKKCNVNPFDTQYDPNVNQNNINLNAVRLCFQVFLPLEQAQSQGTVMKLTPVVSEPIFDAKSNADLAIVRLSHTSASVAGGMEMILLCDKVNKDDIRVRFFEEKDGMTVWEEYGDFNEKDVHKQFAIVLKTPPYMRGVDNLVSITDPIDIQIQLVNQKGTKFSEPVDFKLTPIIMNSGRNILWRYRKNKAQPLPFTNLLQNTGFLDNIAEEKKDNENRIIEDDYASVDKSVGGKENNTPCVTVSSDQMETDQVPDVTTDRTDDRFEELLNEVSNLNNTLQEESSFLLIEDNNTVINNGDTLDALDQFNNNVNESSVTIEELVDFPDLDEKQHLGPRTEGFGSYSSLQLAMKNQYFLDRNSGGECYEDVLPPEELPTPPPEVATPPPRPPSHTKPDVTTLQRKSNSEKFASSLQNNDSIPPLPPKRVRKSGVDRNLPPVPRYKSFFQKLFSKRKSKSKPSTPRERSLSVDSRKVGGGGSINDDVMMTEAEHYALYTSVAPHATQSEFDEASFYYSPVEGLTAK</sequence>
<feature type="region of interest" description="Disordered" evidence="1">
    <location>
        <begin position="617"/>
        <end position="647"/>
    </location>
</feature>
<feature type="domain" description="RHD" evidence="2">
    <location>
        <begin position="47"/>
        <end position="230"/>
    </location>
</feature>
<name>A0A8D8URF5_9HEMI</name>
<dbReference type="InterPro" id="IPR011539">
    <property type="entry name" value="RHD_DNA_bind_dom"/>
</dbReference>
<dbReference type="InterPro" id="IPR032397">
    <property type="entry name" value="RHD_dimer"/>
</dbReference>
<dbReference type="GO" id="GO:0045944">
    <property type="term" value="P:positive regulation of transcription by RNA polymerase II"/>
    <property type="evidence" value="ECO:0007669"/>
    <property type="project" value="TreeGrafter"/>
</dbReference>